<organism evidence="4 5">
    <name type="scientific">Carya illinoinensis</name>
    <name type="common">Pecan</name>
    <dbReference type="NCBI Taxonomy" id="32201"/>
    <lineage>
        <taxon>Eukaryota</taxon>
        <taxon>Viridiplantae</taxon>
        <taxon>Streptophyta</taxon>
        <taxon>Embryophyta</taxon>
        <taxon>Tracheophyta</taxon>
        <taxon>Spermatophyta</taxon>
        <taxon>Magnoliopsida</taxon>
        <taxon>eudicotyledons</taxon>
        <taxon>Gunneridae</taxon>
        <taxon>Pentapetalae</taxon>
        <taxon>rosids</taxon>
        <taxon>fabids</taxon>
        <taxon>Fagales</taxon>
        <taxon>Juglandaceae</taxon>
        <taxon>Carya</taxon>
    </lineage>
</organism>
<feature type="repeat" description="PPR" evidence="3">
    <location>
        <begin position="54"/>
        <end position="88"/>
    </location>
</feature>
<proteinExistence type="inferred from homology"/>
<evidence type="ECO:0000256" key="2">
    <source>
        <dbReference type="ARBA" id="ARBA00022737"/>
    </source>
</evidence>
<dbReference type="InterPro" id="IPR051222">
    <property type="entry name" value="PPR/CCM1_RNA-binding"/>
</dbReference>
<dbReference type="PROSITE" id="PS51375">
    <property type="entry name" value="PPR"/>
    <property type="match status" value="9"/>
</dbReference>
<feature type="repeat" description="PPR" evidence="3">
    <location>
        <begin position="233"/>
        <end position="267"/>
    </location>
</feature>
<comment type="caution">
    <text evidence="4">The sequence shown here is derived from an EMBL/GenBank/DDBJ whole genome shotgun (WGS) entry which is preliminary data.</text>
</comment>
<name>A0A8T1R9A3_CARIL</name>
<accession>A0A8T1R9A3</accession>
<keyword evidence="5" id="KW-1185">Reference proteome</keyword>
<dbReference type="Pfam" id="PF12854">
    <property type="entry name" value="PPR_1"/>
    <property type="match status" value="3"/>
</dbReference>
<feature type="repeat" description="PPR" evidence="3">
    <location>
        <begin position="344"/>
        <end position="378"/>
    </location>
</feature>
<evidence type="ECO:0000256" key="1">
    <source>
        <dbReference type="ARBA" id="ARBA00007626"/>
    </source>
</evidence>
<protein>
    <recommendedName>
        <fullName evidence="6">Pentatricopeptide repeat-containing protein</fullName>
    </recommendedName>
</protein>
<feature type="repeat" description="PPR" evidence="3">
    <location>
        <begin position="128"/>
        <end position="162"/>
    </location>
</feature>
<feature type="repeat" description="PPR" evidence="3">
    <location>
        <begin position="93"/>
        <end position="127"/>
    </location>
</feature>
<dbReference type="Proteomes" id="UP000811609">
    <property type="component" value="Chromosome 3"/>
</dbReference>
<dbReference type="InterPro" id="IPR002885">
    <property type="entry name" value="PPR_rpt"/>
</dbReference>
<dbReference type="EMBL" id="CM031811">
    <property type="protein sequence ID" value="KAG6662672.1"/>
    <property type="molecule type" value="Genomic_DNA"/>
</dbReference>
<evidence type="ECO:0008006" key="6">
    <source>
        <dbReference type="Google" id="ProtNLM"/>
    </source>
</evidence>
<comment type="similarity">
    <text evidence="1">Belongs to the PPR family. P subfamily.</text>
</comment>
<dbReference type="NCBIfam" id="TIGR00756">
    <property type="entry name" value="PPR"/>
    <property type="match status" value="8"/>
</dbReference>
<reference evidence="4" key="1">
    <citation type="submission" date="2020-12" db="EMBL/GenBank/DDBJ databases">
        <title>WGS assembly of Carya illinoinensis cv. Pawnee.</title>
        <authorList>
            <person name="Platts A."/>
            <person name="Shu S."/>
            <person name="Wright S."/>
            <person name="Barry K."/>
            <person name="Edger P."/>
            <person name="Pires J.C."/>
            <person name="Schmutz J."/>
        </authorList>
    </citation>
    <scope>NUCLEOTIDE SEQUENCE</scope>
    <source>
        <tissue evidence="4">Leaf</tissue>
    </source>
</reference>
<feature type="repeat" description="PPR" evidence="3">
    <location>
        <begin position="198"/>
        <end position="232"/>
    </location>
</feature>
<evidence type="ECO:0000313" key="4">
    <source>
        <dbReference type="EMBL" id="KAG6662672.1"/>
    </source>
</evidence>
<dbReference type="PANTHER" id="PTHR47942">
    <property type="entry name" value="TETRATRICOPEPTIDE REPEAT (TPR)-LIKE SUPERFAMILY PROTEIN-RELATED"/>
    <property type="match status" value="1"/>
</dbReference>
<keyword evidence="2" id="KW-0677">Repeat</keyword>
<evidence type="ECO:0000313" key="5">
    <source>
        <dbReference type="Proteomes" id="UP000811609"/>
    </source>
</evidence>
<feature type="repeat" description="PPR" evidence="3">
    <location>
        <begin position="379"/>
        <end position="413"/>
    </location>
</feature>
<feature type="repeat" description="PPR" evidence="3">
    <location>
        <begin position="288"/>
        <end position="322"/>
    </location>
</feature>
<gene>
    <name evidence="4" type="ORF">CIPAW_03G259000</name>
</gene>
<dbReference type="AlphaFoldDB" id="A0A8T1R9A3"/>
<sequence>MQSSGLPSNIFTLNILLNCFCNVNRVCDGFVVMGSILSRVGLFQKMVKLGCGPSVITCGTLINGLCRTGNTNVALELHEEMVGGQFGVDCKPNVVSYGMIIDGLCKDGTVDKAKELFWEMKGKRIFPDVFVYNSLMHGLCGEGKWEEAKSLFNDMVDQGIPPNVVTFNVLIDALCNEGKMKEANGLFELMIQRGEDPDIFTYNTLMEGFCLVGRLGDARKLFDSMARKGHKPDVVSYNVLINGYCKNRKMEAAMNCYRKMIHNKVTPTLVEDARKLLGEIQVHDPVPDSLAYKIILDWLCKNDLFPKAMEVFNCLEDCKVEPSISTYNSLINWLYYPDRGLVSNAVTYSIMICGFCRVKDLEKANDLLLEMEEKGCDPNVVIYNAPMCSFCENNELQKVFELLHKMVERELSPDASTVSMVLDLLSKDEKYREYLDLLPTFSIQESGGCNDGFSL</sequence>
<dbReference type="FunFam" id="1.25.40.10:FF:000558">
    <property type="entry name" value="Pentatricopeptide repeat-containing protein At5g39710"/>
    <property type="match status" value="1"/>
</dbReference>
<dbReference type="Pfam" id="PF13041">
    <property type="entry name" value="PPR_2"/>
    <property type="match status" value="4"/>
</dbReference>
<evidence type="ECO:0000256" key="3">
    <source>
        <dbReference type="PROSITE-ProRule" id="PRU00708"/>
    </source>
</evidence>
<dbReference type="PANTHER" id="PTHR47942:SF16">
    <property type="entry name" value="PENTATRICOPEPTIDE REPEAT DOMAIN CONTAINING PROTEIN-RELATED"/>
    <property type="match status" value="1"/>
</dbReference>
<feature type="repeat" description="PPR" evidence="3">
    <location>
        <begin position="163"/>
        <end position="197"/>
    </location>
</feature>